<dbReference type="GO" id="GO:0003677">
    <property type="term" value="F:DNA binding"/>
    <property type="evidence" value="ECO:0007669"/>
    <property type="project" value="UniProtKB-KW"/>
</dbReference>
<dbReference type="KEGG" id="pda:103724346"/>
<feature type="compositionally biased region" description="Basic and acidic residues" evidence="6">
    <location>
        <begin position="127"/>
        <end position="164"/>
    </location>
</feature>
<dbReference type="RefSeq" id="XP_008813795.1">
    <property type="nucleotide sequence ID" value="XM_008815573.4"/>
</dbReference>
<evidence type="ECO:0000313" key="9">
    <source>
        <dbReference type="RefSeq" id="XP_008813795.1"/>
    </source>
</evidence>
<evidence type="ECO:0000259" key="7">
    <source>
        <dbReference type="PROSITE" id="PS50982"/>
    </source>
</evidence>
<feature type="compositionally biased region" description="Basic and acidic residues" evidence="6">
    <location>
        <begin position="182"/>
        <end position="200"/>
    </location>
</feature>
<dbReference type="Gene3D" id="3.30.890.10">
    <property type="entry name" value="Methyl-cpg-binding Protein 2, Chain A"/>
    <property type="match status" value="1"/>
</dbReference>
<evidence type="ECO:0000256" key="2">
    <source>
        <dbReference type="ARBA" id="ARBA00023015"/>
    </source>
</evidence>
<dbReference type="InterPro" id="IPR001739">
    <property type="entry name" value="Methyl_CpG_DNA-bd"/>
</dbReference>
<evidence type="ECO:0000256" key="1">
    <source>
        <dbReference type="ARBA" id="ARBA00004123"/>
    </source>
</evidence>
<dbReference type="PROSITE" id="PS50982">
    <property type="entry name" value="MBD"/>
    <property type="match status" value="1"/>
</dbReference>
<feature type="region of interest" description="Disordered" evidence="6">
    <location>
        <begin position="74"/>
        <end position="284"/>
    </location>
</feature>
<evidence type="ECO:0000256" key="3">
    <source>
        <dbReference type="ARBA" id="ARBA00023125"/>
    </source>
</evidence>
<keyword evidence="5" id="KW-0539">Nucleus</keyword>
<dbReference type="Proteomes" id="UP000228380">
    <property type="component" value="Chromosome 11"/>
</dbReference>
<feature type="compositionally biased region" description="Polar residues" evidence="6">
    <location>
        <begin position="275"/>
        <end position="284"/>
    </location>
</feature>
<dbReference type="Pfam" id="PF01429">
    <property type="entry name" value="MBD"/>
    <property type="match status" value="1"/>
</dbReference>
<feature type="compositionally biased region" description="Basic and acidic residues" evidence="6">
    <location>
        <begin position="213"/>
        <end position="258"/>
    </location>
</feature>
<dbReference type="InterPro" id="IPR016177">
    <property type="entry name" value="DNA-bd_dom_sf"/>
</dbReference>
<dbReference type="PANTHER" id="PTHR33729">
    <property type="entry name" value="METHYL-CPG BINDING DOMAIN CONTAINING PROTEIN, EXPRESSED"/>
    <property type="match status" value="1"/>
</dbReference>
<keyword evidence="8" id="KW-1185">Reference proteome</keyword>
<comment type="subcellular location">
    <subcellularLocation>
        <location evidence="1">Nucleus</location>
    </subcellularLocation>
</comment>
<organism evidence="8 9">
    <name type="scientific">Phoenix dactylifera</name>
    <name type="common">Date palm</name>
    <dbReference type="NCBI Taxonomy" id="42345"/>
    <lineage>
        <taxon>Eukaryota</taxon>
        <taxon>Viridiplantae</taxon>
        <taxon>Streptophyta</taxon>
        <taxon>Embryophyta</taxon>
        <taxon>Tracheophyta</taxon>
        <taxon>Spermatophyta</taxon>
        <taxon>Magnoliopsida</taxon>
        <taxon>Liliopsida</taxon>
        <taxon>Arecaceae</taxon>
        <taxon>Coryphoideae</taxon>
        <taxon>Phoeniceae</taxon>
        <taxon>Phoenix</taxon>
    </lineage>
</organism>
<keyword evidence="2" id="KW-0805">Transcription regulation</keyword>
<feature type="domain" description="MBD" evidence="7">
    <location>
        <begin position="22"/>
        <end position="92"/>
    </location>
</feature>
<proteinExistence type="predicted"/>
<dbReference type="PANTHER" id="PTHR33729:SF6">
    <property type="entry name" value="METHYL-CPG-BINDING DOMAIN-CONTAINING PROTEIN 11"/>
    <property type="match status" value="1"/>
</dbReference>
<dbReference type="OrthoDB" id="1435582at2759"/>
<evidence type="ECO:0000256" key="5">
    <source>
        <dbReference type="ARBA" id="ARBA00023242"/>
    </source>
</evidence>
<dbReference type="InterPro" id="IPR039622">
    <property type="entry name" value="MBD10/11"/>
</dbReference>
<sequence length="284" mass="30934">MAANYGEKKAVEESPAEKERGAEEVVSVELPAPPGWRKKFMLKKGGTPHRNEIVFISPTGEEVKNKRQLDIYLRSHAGNPSSSEFDWGTGDTPRRSARISEKAKATATPEGEKPKKRERKSSSKKGGNKDKDSDVVDAKVEDTRAFDGKMKEAEDGEDKSKEEVNSVEIAVKEGAVGQAPLDDVKEKAEGKSEELEESSKVDPAAAVPEEGDKEEKPETEKLVDAEKLPPATDKKEEASAETEMDRKVPENGTHKDNEASVPKDAPSVTCDDGQHQPQASPVNC</sequence>
<dbReference type="SUPFAM" id="SSF54171">
    <property type="entry name" value="DNA-binding domain"/>
    <property type="match status" value="1"/>
</dbReference>
<protein>
    <submittedName>
        <fullName evidence="9">Methyl-CpG-binding domain-containing protein 11-like</fullName>
    </submittedName>
</protein>
<dbReference type="GO" id="GO:0005634">
    <property type="term" value="C:nucleus"/>
    <property type="evidence" value="ECO:0007669"/>
    <property type="project" value="UniProtKB-SubCell"/>
</dbReference>
<keyword evidence="4" id="KW-0804">Transcription</keyword>
<evidence type="ECO:0000256" key="4">
    <source>
        <dbReference type="ARBA" id="ARBA00023163"/>
    </source>
</evidence>
<evidence type="ECO:0000256" key="6">
    <source>
        <dbReference type="SAM" id="MobiDB-lite"/>
    </source>
</evidence>
<dbReference type="GeneID" id="103724346"/>
<evidence type="ECO:0000313" key="8">
    <source>
        <dbReference type="Proteomes" id="UP000228380"/>
    </source>
</evidence>
<keyword evidence="3" id="KW-0238">DNA-binding</keyword>
<feature type="compositionally biased region" description="Basic and acidic residues" evidence="6">
    <location>
        <begin position="92"/>
        <end position="115"/>
    </location>
</feature>
<dbReference type="AlphaFoldDB" id="A0A8B7D5R0"/>
<gene>
    <name evidence="9" type="primary">LOC103724346</name>
</gene>
<reference evidence="8" key="1">
    <citation type="journal article" date="2019" name="Nat. Commun.">
        <title>Genome-wide association mapping of date palm fruit traits.</title>
        <authorList>
            <person name="Hazzouri K.M."/>
            <person name="Gros-Balthazard M."/>
            <person name="Flowers J.M."/>
            <person name="Copetti D."/>
            <person name="Lemansour A."/>
            <person name="Lebrun M."/>
            <person name="Masmoudi K."/>
            <person name="Ferrand S."/>
            <person name="Dhar M.I."/>
            <person name="Fresquez Z.A."/>
            <person name="Rosas U."/>
            <person name="Zhang J."/>
            <person name="Talag J."/>
            <person name="Lee S."/>
            <person name="Kudrna D."/>
            <person name="Powell R.F."/>
            <person name="Leitch I.J."/>
            <person name="Krueger R.R."/>
            <person name="Wing R.A."/>
            <person name="Amiri K.M.A."/>
            <person name="Purugganan M.D."/>
        </authorList>
    </citation>
    <scope>NUCLEOTIDE SEQUENCE [LARGE SCALE GENOMIC DNA]</scope>
    <source>
        <strain evidence="8">cv. Khalas</strain>
    </source>
</reference>
<feature type="region of interest" description="Disordered" evidence="6">
    <location>
        <begin position="1"/>
        <end position="28"/>
    </location>
</feature>
<reference evidence="9" key="2">
    <citation type="submission" date="2025-08" db="UniProtKB">
        <authorList>
            <consortium name="RefSeq"/>
        </authorList>
    </citation>
    <scope>IDENTIFICATION</scope>
    <source>
        <tissue evidence="9">Young leaves</tissue>
    </source>
</reference>
<dbReference type="CDD" id="cd00122">
    <property type="entry name" value="MBD"/>
    <property type="match status" value="1"/>
</dbReference>
<accession>A0A8B7D5R0</accession>
<feature type="compositionally biased region" description="Basic and acidic residues" evidence="6">
    <location>
        <begin position="1"/>
        <end position="23"/>
    </location>
</feature>
<name>A0A8B7D5R0_PHODC</name>